<accession>A0A9J6D4W9</accession>
<gene>
    <name evidence="1" type="ORF">HPB51_010294</name>
</gene>
<dbReference type="AlphaFoldDB" id="A0A9J6D4W9"/>
<protein>
    <submittedName>
        <fullName evidence="1">Uncharacterized protein</fullName>
    </submittedName>
</protein>
<reference evidence="1" key="1">
    <citation type="journal article" date="2020" name="Cell">
        <title>Large-Scale Comparative Analyses of Tick Genomes Elucidate Their Genetic Diversity and Vector Capacities.</title>
        <authorList>
            <consortium name="Tick Genome and Microbiome Consortium (TIGMIC)"/>
            <person name="Jia N."/>
            <person name="Wang J."/>
            <person name="Shi W."/>
            <person name="Du L."/>
            <person name="Sun Y."/>
            <person name="Zhan W."/>
            <person name="Jiang J.F."/>
            <person name="Wang Q."/>
            <person name="Zhang B."/>
            <person name="Ji P."/>
            <person name="Bell-Sakyi L."/>
            <person name="Cui X.M."/>
            <person name="Yuan T.T."/>
            <person name="Jiang B.G."/>
            <person name="Yang W.F."/>
            <person name="Lam T.T."/>
            <person name="Chang Q.C."/>
            <person name="Ding S.J."/>
            <person name="Wang X.J."/>
            <person name="Zhu J.G."/>
            <person name="Ruan X.D."/>
            <person name="Zhao L."/>
            <person name="Wei J.T."/>
            <person name="Ye R.Z."/>
            <person name="Que T.C."/>
            <person name="Du C.H."/>
            <person name="Zhou Y.H."/>
            <person name="Cheng J.X."/>
            <person name="Dai P.F."/>
            <person name="Guo W.B."/>
            <person name="Han X.H."/>
            <person name="Huang E.J."/>
            <person name="Li L.F."/>
            <person name="Wei W."/>
            <person name="Gao Y.C."/>
            <person name="Liu J.Z."/>
            <person name="Shao H.Z."/>
            <person name="Wang X."/>
            <person name="Wang C.C."/>
            <person name="Yang T.C."/>
            <person name="Huo Q.B."/>
            <person name="Li W."/>
            <person name="Chen H.Y."/>
            <person name="Chen S.E."/>
            <person name="Zhou L.G."/>
            <person name="Ni X.B."/>
            <person name="Tian J.H."/>
            <person name="Sheng Y."/>
            <person name="Liu T."/>
            <person name="Pan Y.S."/>
            <person name="Xia L.Y."/>
            <person name="Li J."/>
            <person name="Zhao F."/>
            <person name="Cao W.C."/>
        </authorList>
    </citation>
    <scope>NUCLEOTIDE SEQUENCE</scope>
    <source>
        <strain evidence="1">Rmic-2018</strain>
    </source>
</reference>
<evidence type="ECO:0000313" key="1">
    <source>
        <dbReference type="EMBL" id="KAH8009104.1"/>
    </source>
</evidence>
<proteinExistence type="predicted"/>
<name>A0A9J6D4W9_RHIMP</name>
<sequence>MTDGSNTFVSACRHAMSSLWSRLVRYSHAVAIINEGKTPVLLANLVCQMGMAECGTLLPSSINQSGEINKTFTTEPLDATAVACYLGSAVKSQADFDKLKLPASPPAGTEATLQVRLAFCGCVNATFAHSLNIEPEIHRGIMSSDLGCLPNVDVSHIGGHFVCVAAS</sequence>
<keyword evidence="2" id="KW-1185">Reference proteome</keyword>
<evidence type="ECO:0000313" key="2">
    <source>
        <dbReference type="Proteomes" id="UP000821866"/>
    </source>
</evidence>
<organism evidence="1 2">
    <name type="scientific">Rhipicephalus microplus</name>
    <name type="common">Cattle tick</name>
    <name type="synonym">Boophilus microplus</name>
    <dbReference type="NCBI Taxonomy" id="6941"/>
    <lineage>
        <taxon>Eukaryota</taxon>
        <taxon>Metazoa</taxon>
        <taxon>Ecdysozoa</taxon>
        <taxon>Arthropoda</taxon>
        <taxon>Chelicerata</taxon>
        <taxon>Arachnida</taxon>
        <taxon>Acari</taxon>
        <taxon>Parasitiformes</taxon>
        <taxon>Ixodida</taxon>
        <taxon>Ixodoidea</taxon>
        <taxon>Ixodidae</taxon>
        <taxon>Rhipicephalinae</taxon>
        <taxon>Rhipicephalus</taxon>
        <taxon>Boophilus</taxon>
    </lineage>
</organism>
<comment type="caution">
    <text evidence="1">The sequence shown here is derived from an EMBL/GenBank/DDBJ whole genome shotgun (WGS) entry which is preliminary data.</text>
</comment>
<dbReference type="EMBL" id="JABSTU010000011">
    <property type="protein sequence ID" value="KAH8009104.1"/>
    <property type="molecule type" value="Genomic_DNA"/>
</dbReference>
<reference evidence="1" key="2">
    <citation type="submission" date="2021-09" db="EMBL/GenBank/DDBJ databases">
        <authorList>
            <person name="Jia N."/>
            <person name="Wang J."/>
            <person name="Shi W."/>
            <person name="Du L."/>
            <person name="Sun Y."/>
            <person name="Zhan W."/>
            <person name="Jiang J."/>
            <person name="Wang Q."/>
            <person name="Zhang B."/>
            <person name="Ji P."/>
            <person name="Sakyi L.B."/>
            <person name="Cui X."/>
            <person name="Yuan T."/>
            <person name="Jiang B."/>
            <person name="Yang W."/>
            <person name="Lam T.T.-Y."/>
            <person name="Chang Q."/>
            <person name="Ding S."/>
            <person name="Wang X."/>
            <person name="Zhu J."/>
            <person name="Ruan X."/>
            <person name="Zhao L."/>
            <person name="Wei J."/>
            <person name="Que T."/>
            <person name="Du C."/>
            <person name="Cheng J."/>
            <person name="Dai P."/>
            <person name="Han X."/>
            <person name="Huang E."/>
            <person name="Gao Y."/>
            <person name="Liu J."/>
            <person name="Shao H."/>
            <person name="Ye R."/>
            <person name="Li L."/>
            <person name="Wei W."/>
            <person name="Wang X."/>
            <person name="Wang C."/>
            <person name="Huo Q."/>
            <person name="Li W."/>
            <person name="Guo W."/>
            <person name="Chen H."/>
            <person name="Chen S."/>
            <person name="Zhou L."/>
            <person name="Zhou L."/>
            <person name="Ni X."/>
            <person name="Tian J."/>
            <person name="Zhou Y."/>
            <person name="Sheng Y."/>
            <person name="Liu T."/>
            <person name="Pan Y."/>
            <person name="Xia L."/>
            <person name="Li J."/>
            <person name="Zhao F."/>
            <person name="Cao W."/>
        </authorList>
    </citation>
    <scope>NUCLEOTIDE SEQUENCE</scope>
    <source>
        <strain evidence="1">Rmic-2018</strain>
        <tissue evidence="1">Larvae</tissue>
    </source>
</reference>
<dbReference type="Proteomes" id="UP000821866">
    <property type="component" value="Chromosome 9"/>
</dbReference>